<feature type="non-terminal residue" evidence="1">
    <location>
        <position position="176"/>
    </location>
</feature>
<protein>
    <submittedName>
        <fullName evidence="1">Uncharacterized protein</fullName>
    </submittedName>
</protein>
<proteinExistence type="predicted"/>
<evidence type="ECO:0000313" key="2">
    <source>
        <dbReference type="Proteomes" id="UP001151532"/>
    </source>
</evidence>
<accession>A0A9Q0NUB2</accession>
<reference evidence="1" key="1">
    <citation type="submission" date="2022-11" db="EMBL/GenBank/DDBJ databases">
        <authorList>
            <person name="Hyden B.L."/>
            <person name="Feng K."/>
            <person name="Yates T."/>
            <person name="Jawdy S."/>
            <person name="Smart L.B."/>
            <person name="Muchero W."/>
        </authorList>
    </citation>
    <scope>NUCLEOTIDE SEQUENCE</scope>
    <source>
        <tissue evidence="1">Shoot tip</tissue>
    </source>
</reference>
<gene>
    <name evidence="1" type="ORF">OIU79_014788</name>
</gene>
<organism evidence="1 2">
    <name type="scientific">Salix purpurea</name>
    <name type="common">Purple osier willow</name>
    <dbReference type="NCBI Taxonomy" id="77065"/>
    <lineage>
        <taxon>Eukaryota</taxon>
        <taxon>Viridiplantae</taxon>
        <taxon>Streptophyta</taxon>
        <taxon>Embryophyta</taxon>
        <taxon>Tracheophyta</taxon>
        <taxon>Spermatophyta</taxon>
        <taxon>Magnoliopsida</taxon>
        <taxon>eudicotyledons</taxon>
        <taxon>Gunneridae</taxon>
        <taxon>Pentapetalae</taxon>
        <taxon>rosids</taxon>
        <taxon>fabids</taxon>
        <taxon>Malpighiales</taxon>
        <taxon>Salicaceae</taxon>
        <taxon>Saliceae</taxon>
        <taxon>Salix</taxon>
    </lineage>
</organism>
<keyword evidence="2" id="KW-1185">Reference proteome</keyword>
<comment type="caution">
    <text evidence="1">The sequence shown here is derived from an EMBL/GenBank/DDBJ whole genome shotgun (WGS) entry which is preliminary data.</text>
</comment>
<dbReference type="AlphaFoldDB" id="A0A9Q0NUB2"/>
<name>A0A9Q0NUB2_SALPP</name>
<reference evidence="1" key="2">
    <citation type="journal article" date="2023" name="Int. J. Mol. Sci.">
        <title>De Novo Assembly and Annotation of 11 Diverse Shrub Willow (Salix) Genomes Reveals Novel Gene Organization in Sex-Linked Regions.</title>
        <authorList>
            <person name="Hyden B."/>
            <person name="Feng K."/>
            <person name="Yates T.B."/>
            <person name="Jawdy S."/>
            <person name="Cereghino C."/>
            <person name="Smart L.B."/>
            <person name="Muchero W."/>
        </authorList>
    </citation>
    <scope>NUCLEOTIDE SEQUENCE</scope>
    <source>
        <tissue evidence="1">Shoot tip</tissue>
    </source>
</reference>
<evidence type="ECO:0000313" key="1">
    <source>
        <dbReference type="EMBL" id="KAJ6676062.1"/>
    </source>
</evidence>
<sequence>MVIKQLEECLVQLEYDGAGTNDYELTTTLFSIPLWAFRPMNCVQNFGQRLTALNEVCDDPTQKATLFIFTDDDRLQPMNDYNMNWAFVSASLGQVMHSTTDTKWCDYDSVQLRSRSDRLFPQGMVGTARRVELDLEVWFVDTNDCTISGWTASVVVRLRAMVWALLPKNLFWRVLG</sequence>
<dbReference type="EMBL" id="JAPFFK010000186">
    <property type="protein sequence ID" value="KAJ6676062.1"/>
    <property type="molecule type" value="Genomic_DNA"/>
</dbReference>
<dbReference type="Proteomes" id="UP001151532">
    <property type="component" value="Unassembled WGS sequence"/>
</dbReference>